<dbReference type="InterPro" id="IPR000608">
    <property type="entry name" value="UBC"/>
</dbReference>
<proteinExistence type="predicted"/>
<reference evidence="5 6" key="1">
    <citation type="journal article" date="2019" name="Sci. Rep.">
        <title>Comparative genomics of chytrid fungi reveal insights into the obligate biotrophic and pathogenic lifestyle of Synchytrium endobioticum.</title>
        <authorList>
            <person name="van de Vossenberg B.T.L.H."/>
            <person name="Warris S."/>
            <person name="Nguyen H.D.T."/>
            <person name="van Gent-Pelzer M.P.E."/>
            <person name="Joly D.L."/>
            <person name="van de Geest H.C."/>
            <person name="Bonants P.J.M."/>
            <person name="Smith D.S."/>
            <person name="Levesque C.A."/>
            <person name="van der Lee T.A.J."/>
        </authorList>
    </citation>
    <scope>NUCLEOTIDE SEQUENCE [LARGE SCALE GENOMIC DNA]</scope>
    <source>
        <strain evidence="5 6">CBS 675.73</strain>
    </source>
</reference>
<dbReference type="AlphaFoldDB" id="A0A507ESS3"/>
<dbReference type="SUPFAM" id="SSF54495">
    <property type="entry name" value="UBC-like"/>
    <property type="match status" value="1"/>
</dbReference>
<dbReference type="InterPro" id="IPR050113">
    <property type="entry name" value="Ub_conjugating_enzyme"/>
</dbReference>
<dbReference type="FunFam" id="3.10.110.10:FF:000086">
    <property type="entry name" value="Ubiquitin-conjugating enzyme E2 J1"/>
    <property type="match status" value="1"/>
</dbReference>
<sequence length="390" mass="41924">MSRSAAVKRLMKEFADLEADPSPDFVAYPISDSNVFEWHFTLRGPNECGFTGGKYHGRIVFPADYPFKPPDMYFLTPNGRFELNKKICLSITGFHAETWRPAWGIRSALTALISFFPTEGNGAIGALDWTPDERAVYAKKSLDWACTGICERCEGVKMRDLLTDSLLESGLERKKVEGADEIKFTVKASTENIESSTATPNVSEVHDVTQVSSATRESSPVRPIDPSLANEGLRNRGSAPSAATGAANHIHTEEEPLRAAAAAAQGAPLPMDMAPQVQAAVVPQLSPEWEEYHSRLRRIDTVILMLGGGILYILNMPATAASLSAKSMFPQAKSLAMSSAKSAPSAPTAQADAASASSQSIAPESIKSLSSAKSQQSLTAKALFVGNKFI</sequence>
<feature type="domain" description="UBC core" evidence="4">
    <location>
        <begin position="5"/>
        <end position="158"/>
    </location>
</feature>
<dbReference type="Pfam" id="PF00179">
    <property type="entry name" value="UQ_con"/>
    <property type="match status" value="1"/>
</dbReference>
<feature type="transmembrane region" description="Helical" evidence="3">
    <location>
        <begin position="302"/>
        <end position="323"/>
    </location>
</feature>
<name>A0A507ESS3_9FUNG</name>
<dbReference type="Proteomes" id="UP000320333">
    <property type="component" value="Unassembled WGS sequence"/>
</dbReference>
<dbReference type="OrthoDB" id="1158011at2759"/>
<evidence type="ECO:0000313" key="5">
    <source>
        <dbReference type="EMBL" id="TPX66228.1"/>
    </source>
</evidence>
<accession>A0A507ESS3</accession>
<dbReference type="PANTHER" id="PTHR24067">
    <property type="entry name" value="UBIQUITIN-CONJUGATING ENZYME E2"/>
    <property type="match status" value="1"/>
</dbReference>
<gene>
    <name evidence="5" type="ORF">CcCBS67573_g07901</name>
</gene>
<dbReference type="InterPro" id="IPR016135">
    <property type="entry name" value="UBQ-conjugating_enzyme/RWD"/>
</dbReference>
<feature type="compositionally biased region" description="Polar residues" evidence="2">
    <location>
        <begin position="209"/>
        <end position="218"/>
    </location>
</feature>
<keyword evidence="1" id="KW-0833">Ubl conjugation pathway</keyword>
<protein>
    <recommendedName>
        <fullName evidence="4">UBC core domain-containing protein</fullName>
    </recommendedName>
</protein>
<dbReference type="SMART" id="SM00212">
    <property type="entry name" value="UBCc"/>
    <property type="match status" value="1"/>
</dbReference>
<evidence type="ECO:0000259" key="4">
    <source>
        <dbReference type="PROSITE" id="PS50127"/>
    </source>
</evidence>
<dbReference type="CDD" id="cd23799">
    <property type="entry name" value="UBCc_UBE2J"/>
    <property type="match status" value="1"/>
</dbReference>
<dbReference type="STRING" id="246404.A0A507ESS3"/>
<evidence type="ECO:0000256" key="1">
    <source>
        <dbReference type="ARBA" id="ARBA00022786"/>
    </source>
</evidence>
<keyword evidence="3" id="KW-0812">Transmembrane</keyword>
<organism evidence="5 6">
    <name type="scientific">Chytriomyces confervae</name>
    <dbReference type="NCBI Taxonomy" id="246404"/>
    <lineage>
        <taxon>Eukaryota</taxon>
        <taxon>Fungi</taxon>
        <taxon>Fungi incertae sedis</taxon>
        <taxon>Chytridiomycota</taxon>
        <taxon>Chytridiomycota incertae sedis</taxon>
        <taxon>Chytridiomycetes</taxon>
        <taxon>Chytridiales</taxon>
        <taxon>Chytriomycetaceae</taxon>
        <taxon>Chytriomyces</taxon>
    </lineage>
</organism>
<dbReference type="EMBL" id="QEAP01000452">
    <property type="protein sequence ID" value="TPX66228.1"/>
    <property type="molecule type" value="Genomic_DNA"/>
</dbReference>
<evidence type="ECO:0000256" key="2">
    <source>
        <dbReference type="SAM" id="MobiDB-lite"/>
    </source>
</evidence>
<keyword evidence="6" id="KW-1185">Reference proteome</keyword>
<keyword evidence="3" id="KW-1133">Transmembrane helix</keyword>
<evidence type="ECO:0000256" key="3">
    <source>
        <dbReference type="SAM" id="Phobius"/>
    </source>
</evidence>
<dbReference type="Gene3D" id="3.10.110.10">
    <property type="entry name" value="Ubiquitin Conjugating Enzyme"/>
    <property type="match status" value="1"/>
</dbReference>
<evidence type="ECO:0000313" key="6">
    <source>
        <dbReference type="Proteomes" id="UP000320333"/>
    </source>
</evidence>
<comment type="caution">
    <text evidence="5">The sequence shown here is derived from an EMBL/GenBank/DDBJ whole genome shotgun (WGS) entry which is preliminary data.</text>
</comment>
<feature type="region of interest" description="Disordered" evidence="2">
    <location>
        <begin position="191"/>
        <end position="250"/>
    </location>
</feature>
<feature type="compositionally biased region" description="Polar residues" evidence="2">
    <location>
        <begin position="191"/>
        <end position="202"/>
    </location>
</feature>
<dbReference type="PROSITE" id="PS50127">
    <property type="entry name" value="UBC_2"/>
    <property type="match status" value="1"/>
</dbReference>
<keyword evidence="3" id="KW-0472">Membrane</keyword>